<evidence type="ECO:0000259" key="1">
    <source>
        <dbReference type="PROSITE" id="PS50969"/>
    </source>
</evidence>
<name>A0A6C0ADY2_9ZZZZ</name>
<organism evidence="2">
    <name type="scientific">viral metagenome</name>
    <dbReference type="NCBI Taxonomy" id="1070528"/>
    <lineage>
        <taxon>unclassified sequences</taxon>
        <taxon>metagenomes</taxon>
        <taxon>organismal metagenomes</taxon>
    </lineage>
</organism>
<dbReference type="AlphaFoldDB" id="A0A6C0ADY2"/>
<accession>A0A6C0ADY2</accession>
<dbReference type="InterPro" id="IPR004274">
    <property type="entry name" value="FCP1_dom"/>
</dbReference>
<dbReference type="InterPro" id="IPR050365">
    <property type="entry name" value="TIM50"/>
</dbReference>
<dbReference type="PANTHER" id="PTHR12210">
    <property type="entry name" value="DULLARD PROTEIN PHOSPHATASE"/>
    <property type="match status" value="1"/>
</dbReference>
<sequence length="164" mass="19591">MNIILDIDYTLIDSHGYDLTERPYLEEFLYYVFSRFKNVSIWTAGSVEWFNYVNKKIFSKYLKDEKFHHVWTFNNCKIIYGSYGSQEIIKPLNSIYDNEYNNFNTIIIDDTEFTFSENILNAIHIKNFFLENDKDDELMGIISLIENKITEINDLNNGQIDFKK</sequence>
<dbReference type="SMART" id="SM00577">
    <property type="entry name" value="CPDc"/>
    <property type="match status" value="1"/>
</dbReference>
<dbReference type="InterPro" id="IPR036412">
    <property type="entry name" value="HAD-like_sf"/>
</dbReference>
<reference evidence="2" key="1">
    <citation type="journal article" date="2020" name="Nature">
        <title>Giant virus diversity and host interactions through global metagenomics.</title>
        <authorList>
            <person name="Schulz F."/>
            <person name="Roux S."/>
            <person name="Paez-Espino D."/>
            <person name="Jungbluth S."/>
            <person name="Walsh D.A."/>
            <person name="Denef V.J."/>
            <person name="McMahon K.D."/>
            <person name="Konstantinidis K.T."/>
            <person name="Eloe-Fadrosh E.A."/>
            <person name="Kyrpides N.C."/>
            <person name="Woyke T."/>
        </authorList>
    </citation>
    <scope>NUCLEOTIDE SEQUENCE</scope>
    <source>
        <strain evidence="2">GVMAG-S-1021933-23</strain>
    </source>
</reference>
<feature type="domain" description="FCP1 homology" evidence="1">
    <location>
        <begin position="1"/>
        <end position="148"/>
    </location>
</feature>
<evidence type="ECO:0000313" key="2">
    <source>
        <dbReference type="EMBL" id="QHS77944.1"/>
    </source>
</evidence>
<proteinExistence type="predicted"/>
<dbReference type="PROSITE" id="PS50969">
    <property type="entry name" value="FCP1"/>
    <property type="match status" value="1"/>
</dbReference>
<dbReference type="SUPFAM" id="SSF56784">
    <property type="entry name" value="HAD-like"/>
    <property type="match status" value="1"/>
</dbReference>
<protein>
    <recommendedName>
        <fullName evidence="1">FCP1 homology domain-containing protein</fullName>
    </recommendedName>
</protein>
<dbReference type="InterPro" id="IPR023214">
    <property type="entry name" value="HAD_sf"/>
</dbReference>
<dbReference type="EMBL" id="MN740593">
    <property type="protein sequence ID" value="QHS77944.1"/>
    <property type="molecule type" value="Genomic_DNA"/>
</dbReference>
<dbReference type="Pfam" id="PF03031">
    <property type="entry name" value="NIF"/>
    <property type="match status" value="1"/>
</dbReference>
<dbReference type="Gene3D" id="3.40.50.1000">
    <property type="entry name" value="HAD superfamily/HAD-like"/>
    <property type="match status" value="1"/>
</dbReference>